<evidence type="ECO:0000313" key="1">
    <source>
        <dbReference type="EMBL" id="KAG0423867.1"/>
    </source>
</evidence>
<dbReference type="Proteomes" id="UP000805193">
    <property type="component" value="Unassembled WGS sequence"/>
</dbReference>
<dbReference type="EMBL" id="JABSTQ010010044">
    <property type="protein sequence ID" value="KAG0423867.1"/>
    <property type="molecule type" value="Genomic_DNA"/>
</dbReference>
<gene>
    <name evidence="1" type="ORF">HPB47_000357</name>
</gene>
<name>A0AC60PSC3_IXOPE</name>
<protein>
    <submittedName>
        <fullName evidence="1">Uncharacterized protein</fullName>
    </submittedName>
</protein>
<reference evidence="1 2" key="1">
    <citation type="journal article" date="2020" name="Cell">
        <title>Large-Scale Comparative Analyses of Tick Genomes Elucidate Their Genetic Diversity and Vector Capacities.</title>
        <authorList>
            <consortium name="Tick Genome and Microbiome Consortium (TIGMIC)"/>
            <person name="Jia N."/>
            <person name="Wang J."/>
            <person name="Shi W."/>
            <person name="Du L."/>
            <person name="Sun Y."/>
            <person name="Zhan W."/>
            <person name="Jiang J.F."/>
            <person name="Wang Q."/>
            <person name="Zhang B."/>
            <person name="Ji P."/>
            <person name="Bell-Sakyi L."/>
            <person name="Cui X.M."/>
            <person name="Yuan T.T."/>
            <person name="Jiang B.G."/>
            <person name="Yang W.F."/>
            <person name="Lam T.T."/>
            <person name="Chang Q.C."/>
            <person name="Ding S.J."/>
            <person name="Wang X.J."/>
            <person name="Zhu J.G."/>
            <person name="Ruan X.D."/>
            <person name="Zhao L."/>
            <person name="Wei J.T."/>
            <person name="Ye R.Z."/>
            <person name="Que T.C."/>
            <person name="Du C.H."/>
            <person name="Zhou Y.H."/>
            <person name="Cheng J.X."/>
            <person name="Dai P.F."/>
            <person name="Guo W.B."/>
            <person name="Han X.H."/>
            <person name="Huang E.J."/>
            <person name="Li L.F."/>
            <person name="Wei W."/>
            <person name="Gao Y.C."/>
            <person name="Liu J.Z."/>
            <person name="Shao H.Z."/>
            <person name="Wang X."/>
            <person name="Wang C.C."/>
            <person name="Yang T.C."/>
            <person name="Huo Q.B."/>
            <person name="Li W."/>
            <person name="Chen H.Y."/>
            <person name="Chen S.E."/>
            <person name="Zhou L.G."/>
            <person name="Ni X.B."/>
            <person name="Tian J.H."/>
            <person name="Sheng Y."/>
            <person name="Liu T."/>
            <person name="Pan Y.S."/>
            <person name="Xia L.Y."/>
            <person name="Li J."/>
            <person name="Zhao F."/>
            <person name="Cao W.C."/>
        </authorList>
    </citation>
    <scope>NUCLEOTIDE SEQUENCE [LARGE SCALE GENOMIC DNA]</scope>
    <source>
        <strain evidence="1">Iper-2018</strain>
    </source>
</reference>
<organism evidence="1 2">
    <name type="scientific">Ixodes persulcatus</name>
    <name type="common">Taiga tick</name>
    <dbReference type="NCBI Taxonomy" id="34615"/>
    <lineage>
        <taxon>Eukaryota</taxon>
        <taxon>Metazoa</taxon>
        <taxon>Ecdysozoa</taxon>
        <taxon>Arthropoda</taxon>
        <taxon>Chelicerata</taxon>
        <taxon>Arachnida</taxon>
        <taxon>Acari</taxon>
        <taxon>Parasitiformes</taxon>
        <taxon>Ixodida</taxon>
        <taxon>Ixodoidea</taxon>
        <taxon>Ixodidae</taxon>
        <taxon>Ixodinae</taxon>
        <taxon>Ixodes</taxon>
    </lineage>
</organism>
<proteinExistence type="predicted"/>
<comment type="caution">
    <text evidence="1">The sequence shown here is derived from an EMBL/GenBank/DDBJ whole genome shotgun (WGS) entry which is preliminary data.</text>
</comment>
<sequence length="491" mass="56580">MEMPDVECGGCARWCFLEETPFASIEEAKDKEFRCRMCEKVDAVCGMLEGTRRELAAERERLERLEAGAGEFAVERAKREEMEGALREEVHMREKLSTEWEMKLRDMERQLGEERERRVELEQTWTDRLGEMEVVMRENKERHEAMEWQLETQLGELKQTVAKAKEVQEALQKSWETRLNDANRREREEREMRVAREKELREMMTQVGKPSEEEDIKELQAKLSMEIEEVERELREMEARWVQEGAEEELQRKERGAADKSGQAARVDGFSYSAALQRPNTGGDEVPRNTRPAAKGKAAGPGGQVIVIGSSNVARCREGIRSKVEDDERVKVVTRPGKRMKEVMESAAAILQENKAAESLVMVHAGLNDVLNRGGGDLGAHIREGVRQLRKAKENVHIVLCTIPEIRGQTEQTEREVRKANNVIEALRFQHRYEVMDINREVRQRSPVPTFQRDGIHYGELTGRRVGRRMGCRARAFLGACEVRERRGIRI</sequence>
<accession>A0AC60PSC3</accession>
<evidence type="ECO:0000313" key="2">
    <source>
        <dbReference type="Proteomes" id="UP000805193"/>
    </source>
</evidence>
<keyword evidence="2" id="KW-1185">Reference proteome</keyword>